<evidence type="ECO:0000313" key="2">
    <source>
        <dbReference type="Proteomes" id="UP000828941"/>
    </source>
</evidence>
<reference evidence="1 2" key="1">
    <citation type="journal article" date="2022" name="DNA Res.">
        <title>Chromosomal-level genome assembly of the orchid tree Bauhinia variegata (Leguminosae; Cercidoideae) supports the allotetraploid origin hypothesis of Bauhinia.</title>
        <authorList>
            <person name="Zhong Y."/>
            <person name="Chen Y."/>
            <person name="Zheng D."/>
            <person name="Pang J."/>
            <person name="Liu Y."/>
            <person name="Luo S."/>
            <person name="Meng S."/>
            <person name="Qian L."/>
            <person name="Wei D."/>
            <person name="Dai S."/>
            <person name="Zhou R."/>
        </authorList>
    </citation>
    <scope>NUCLEOTIDE SEQUENCE [LARGE SCALE GENOMIC DNA]</scope>
    <source>
        <strain evidence="1">BV-YZ2020</strain>
    </source>
</reference>
<keyword evidence="2" id="KW-1185">Reference proteome</keyword>
<protein>
    <submittedName>
        <fullName evidence="1">Uncharacterized protein</fullName>
    </submittedName>
</protein>
<proteinExistence type="predicted"/>
<gene>
    <name evidence="1" type="ORF">L6164_011286</name>
</gene>
<organism evidence="1 2">
    <name type="scientific">Bauhinia variegata</name>
    <name type="common">Purple orchid tree</name>
    <name type="synonym">Phanera variegata</name>
    <dbReference type="NCBI Taxonomy" id="167791"/>
    <lineage>
        <taxon>Eukaryota</taxon>
        <taxon>Viridiplantae</taxon>
        <taxon>Streptophyta</taxon>
        <taxon>Embryophyta</taxon>
        <taxon>Tracheophyta</taxon>
        <taxon>Spermatophyta</taxon>
        <taxon>Magnoliopsida</taxon>
        <taxon>eudicotyledons</taxon>
        <taxon>Gunneridae</taxon>
        <taxon>Pentapetalae</taxon>
        <taxon>rosids</taxon>
        <taxon>fabids</taxon>
        <taxon>Fabales</taxon>
        <taxon>Fabaceae</taxon>
        <taxon>Cercidoideae</taxon>
        <taxon>Cercideae</taxon>
        <taxon>Bauhiniinae</taxon>
        <taxon>Bauhinia</taxon>
    </lineage>
</organism>
<accession>A0ACB9P5D7</accession>
<comment type="caution">
    <text evidence="1">The sequence shown here is derived from an EMBL/GenBank/DDBJ whole genome shotgun (WGS) entry which is preliminary data.</text>
</comment>
<dbReference type="EMBL" id="CM039430">
    <property type="protein sequence ID" value="KAI4344009.1"/>
    <property type="molecule type" value="Genomic_DNA"/>
</dbReference>
<dbReference type="Proteomes" id="UP000828941">
    <property type="component" value="Chromosome 5"/>
</dbReference>
<evidence type="ECO:0000313" key="1">
    <source>
        <dbReference type="EMBL" id="KAI4344009.1"/>
    </source>
</evidence>
<sequence>MPSASTRDNAAPPHLLVIPFPAQGHMIPLLDLTDKIASRGGITITVFTTPNNLSLINPLVSARPCVHILLLPFPPHPSIPPGVENAKDIPHSVRPIMQALAQLHDPLFLWFKSHPSPPQYIISDMFCGWTQSLASQLGIRRLVFSPSGAFALSTMYFLWSERPKRKNDKDENEVLCYHKLPDSPKYPWWQVSPLYRSYVEGDPEAEEFAEGFVGNITSWGLIVNTFAQFEEPYLDYVKKDLGHDRVWAVGPLLPSDDTSGVTQRGGPSSVSVDNIISWLDQREDGKVVYVCFGSQTFLSKHQKEEIASGLDKSGVHFVWAVKEPRKEEDHDHDHGVEVGNNPWRFEERAAGRGLVIRGWVPQVLILGHRAVGAFFTHCGWNSILESVLAGVPMLAWPMSADQFVNATLLVEKLKVARRVCEGPTTVPNSDELARVFTESVSGSGGETTHRAIKLKAAAIDAIREGGSSEKDWRCLINRMSSLV</sequence>
<name>A0ACB9P5D7_BAUVA</name>